<protein>
    <submittedName>
        <fullName evidence="1">Uncharacterized protein</fullName>
    </submittedName>
</protein>
<dbReference type="RefSeq" id="WP_122903652.1">
    <property type="nucleotide sequence ID" value="NZ_RHHS01000013.1"/>
</dbReference>
<reference evidence="1 2" key="1">
    <citation type="submission" date="2018-10" db="EMBL/GenBank/DDBJ databases">
        <title>Phylogenomics of Brevibacillus.</title>
        <authorList>
            <person name="Dunlap C."/>
        </authorList>
    </citation>
    <scope>NUCLEOTIDE SEQUENCE [LARGE SCALE GENOMIC DNA]</scope>
    <source>
        <strain evidence="1 2">DSM 100115</strain>
    </source>
</reference>
<proteinExistence type="predicted"/>
<dbReference type="Proteomes" id="UP000268829">
    <property type="component" value="Unassembled WGS sequence"/>
</dbReference>
<dbReference type="EMBL" id="RHHS01000013">
    <property type="protein sequence ID" value="RNB59485.1"/>
    <property type="molecule type" value="Genomic_DNA"/>
</dbReference>
<keyword evidence="2" id="KW-1185">Reference proteome</keyword>
<evidence type="ECO:0000313" key="2">
    <source>
        <dbReference type="Proteomes" id="UP000268829"/>
    </source>
</evidence>
<gene>
    <name evidence="1" type="ORF">EDM57_04910</name>
</gene>
<dbReference type="AlphaFoldDB" id="A0A3M8B9H9"/>
<organism evidence="1 2">
    <name type="scientific">Brevibacillus gelatini</name>
    <dbReference type="NCBI Taxonomy" id="1655277"/>
    <lineage>
        <taxon>Bacteria</taxon>
        <taxon>Bacillati</taxon>
        <taxon>Bacillota</taxon>
        <taxon>Bacilli</taxon>
        <taxon>Bacillales</taxon>
        <taxon>Paenibacillaceae</taxon>
        <taxon>Brevibacillus</taxon>
    </lineage>
</organism>
<evidence type="ECO:0000313" key="1">
    <source>
        <dbReference type="EMBL" id="RNB59485.1"/>
    </source>
</evidence>
<comment type="caution">
    <text evidence="1">The sequence shown here is derived from an EMBL/GenBank/DDBJ whole genome shotgun (WGS) entry which is preliminary data.</text>
</comment>
<name>A0A3M8B9H9_9BACL</name>
<accession>A0A3M8B9H9</accession>
<sequence length="216" mass="26555">MLQVIVLKMCENYQIAESGVFYVVPDNFDARPKSEGTYEFFDERGEHCTLSYSKRGPFLSTTDGRTFYLKKVLDPVSPKVWQSMDAEKKKAYKAWRKKIKELHEERKRLRDERNRQRYFEIMEERKQEIIKLFISHGWDEPSDYILNLALHFYKKQELLVEFIKTSLDENDFRDRCKKIMDSRKPVPVRKCWWEEDEEEEESWWEWWLEDEYEDFD</sequence>